<dbReference type="Proteomes" id="UP000320239">
    <property type="component" value="Unassembled WGS sequence"/>
</dbReference>
<dbReference type="OrthoDB" id="3534750at2"/>
<dbReference type="Pfam" id="PF00652">
    <property type="entry name" value="Ricin_B_lectin"/>
    <property type="match status" value="1"/>
</dbReference>
<comment type="caution">
    <text evidence="3">The sequence shown here is derived from an EMBL/GenBank/DDBJ whole genome shotgun (WGS) entry which is preliminary data.</text>
</comment>
<organism evidence="3 4">
    <name type="scientific">Actinoplanes teichomyceticus</name>
    <dbReference type="NCBI Taxonomy" id="1867"/>
    <lineage>
        <taxon>Bacteria</taxon>
        <taxon>Bacillati</taxon>
        <taxon>Actinomycetota</taxon>
        <taxon>Actinomycetes</taxon>
        <taxon>Micromonosporales</taxon>
        <taxon>Micromonosporaceae</taxon>
        <taxon>Actinoplanes</taxon>
    </lineage>
</organism>
<feature type="domain" description="Ricin B lectin" evidence="2">
    <location>
        <begin position="36"/>
        <end position="117"/>
    </location>
</feature>
<evidence type="ECO:0000259" key="2">
    <source>
        <dbReference type="Pfam" id="PF00652"/>
    </source>
</evidence>
<dbReference type="PROSITE" id="PS50231">
    <property type="entry name" value="RICIN_B_LECTIN"/>
    <property type="match status" value="1"/>
</dbReference>
<sequence length="170" mass="19126">MNSWSKLRKWAAMTVIATIAVLVQPPQAAQAAVRWRIENYYYAGRCADGNSGAGGQAYIWSCVRATNQYFYFEPIEGYWRMRNVKTGLCLGSNGTAGFSPIYNLPCDGNWATHWAMHLMTSSGGRDYYTIQPRYLPAFTNCFTPSGGTNGVGLFMDTCVSEPDYWTWYQV</sequence>
<keyword evidence="1" id="KW-0732">Signal</keyword>
<gene>
    <name evidence="3" type="ORF">FHX34_105137</name>
</gene>
<dbReference type="RefSeq" id="WP_122979101.1">
    <property type="nucleotide sequence ID" value="NZ_BOMX01000099.1"/>
</dbReference>
<keyword evidence="3" id="KW-0430">Lectin</keyword>
<accession>A0A561VL01</accession>
<dbReference type="Gene3D" id="2.80.10.50">
    <property type="match status" value="1"/>
</dbReference>
<reference evidence="3 4" key="1">
    <citation type="submission" date="2019-06" db="EMBL/GenBank/DDBJ databases">
        <title>Sequencing the genomes of 1000 actinobacteria strains.</title>
        <authorList>
            <person name="Klenk H.-P."/>
        </authorList>
    </citation>
    <scope>NUCLEOTIDE SEQUENCE [LARGE SCALE GENOMIC DNA]</scope>
    <source>
        <strain evidence="3 4">DSM 43866</strain>
    </source>
</reference>
<feature type="chain" id="PRO_5021839203" evidence="1">
    <location>
        <begin position="32"/>
        <end position="170"/>
    </location>
</feature>
<dbReference type="EMBL" id="VIWY01000005">
    <property type="protein sequence ID" value="TWG12270.1"/>
    <property type="molecule type" value="Genomic_DNA"/>
</dbReference>
<evidence type="ECO:0000313" key="3">
    <source>
        <dbReference type="EMBL" id="TWG12270.1"/>
    </source>
</evidence>
<dbReference type="GO" id="GO:0030246">
    <property type="term" value="F:carbohydrate binding"/>
    <property type="evidence" value="ECO:0007669"/>
    <property type="project" value="UniProtKB-KW"/>
</dbReference>
<evidence type="ECO:0000256" key="1">
    <source>
        <dbReference type="SAM" id="SignalP"/>
    </source>
</evidence>
<proteinExistence type="predicted"/>
<dbReference type="SUPFAM" id="SSF50370">
    <property type="entry name" value="Ricin B-like lectins"/>
    <property type="match status" value="1"/>
</dbReference>
<dbReference type="InterPro" id="IPR000772">
    <property type="entry name" value="Ricin_B_lectin"/>
</dbReference>
<keyword evidence="4" id="KW-1185">Reference proteome</keyword>
<dbReference type="AlphaFoldDB" id="A0A561VL01"/>
<dbReference type="InterPro" id="IPR035992">
    <property type="entry name" value="Ricin_B-like_lectins"/>
</dbReference>
<name>A0A561VL01_ACTTI</name>
<feature type="signal peptide" evidence="1">
    <location>
        <begin position="1"/>
        <end position="31"/>
    </location>
</feature>
<evidence type="ECO:0000313" key="4">
    <source>
        <dbReference type="Proteomes" id="UP000320239"/>
    </source>
</evidence>
<protein>
    <submittedName>
        <fullName evidence="3">Ricin-type beta-trefoil lectin protein</fullName>
    </submittedName>
</protein>